<feature type="transmembrane region" description="Helical" evidence="1">
    <location>
        <begin position="64"/>
        <end position="85"/>
    </location>
</feature>
<proteinExistence type="predicted"/>
<dbReference type="RefSeq" id="WP_285274431.1">
    <property type="nucleotide sequence ID" value="NZ_JASNVW010000008.1"/>
</dbReference>
<dbReference type="Proteomes" id="UP001529235">
    <property type="component" value="Unassembled WGS sequence"/>
</dbReference>
<keyword evidence="1" id="KW-0472">Membrane</keyword>
<dbReference type="EMBL" id="JASNVW010000008">
    <property type="protein sequence ID" value="MDK6029447.1"/>
    <property type="molecule type" value="Genomic_DNA"/>
</dbReference>
<evidence type="ECO:0000313" key="2">
    <source>
        <dbReference type="EMBL" id="MDK6029447.1"/>
    </source>
</evidence>
<gene>
    <name evidence="2" type="ORF">QPL79_08730</name>
</gene>
<comment type="caution">
    <text evidence="2">The sequence shown here is derived from an EMBL/GenBank/DDBJ whole genome shotgun (WGS) entry which is preliminary data.</text>
</comment>
<keyword evidence="1" id="KW-1133">Transmembrane helix</keyword>
<evidence type="ECO:0000313" key="3">
    <source>
        <dbReference type="Proteomes" id="UP001529235"/>
    </source>
</evidence>
<keyword evidence="3" id="KW-1185">Reference proteome</keyword>
<organism evidence="2 3">
    <name type="scientific">Ignisphaera cupida</name>
    <dbReference type="NCBI Taxonomy" id="3050454"/>
    <lineage>
        <taxon>Archaea</taxon>
        <taxon>Thermoproteota</taxon>
        <taxon>Thermoprotei</taxon>
        <taxon>Desulfurococcales</taxon>
        <taxon>Desulfurococcaceae</taxon>
        <taxon>Ignisphaera</taxon>
    </lineage>
</organism>
<keyword evidence="1" id="KW-0812">Transmembrane</keyword>
<reference evidence="2 3" key="1">
    <citation type="submission" date="2023-05" db="EMBL/GenBank/DDBJ databases">
        <title>A new hyperthermophilic archaea 'Ignisphaera cupida' sp. nov. and description of the family 'Ignisphaeraceae' fam. nov.</title>
        <authorList>
            <person name="Podosokorskaya O.A."/>
            <person name="Elcheninov A.G."/>
            <person name="Klukina A."/>
            <person name="Merkel A.Y."/>
        </authorList>
    </citation>
    <scope>NUCLEOTIDE SEQUENCE [LARGE SCALE GENOMIC DNA]</scope>
    <source>
        <strain evidence="2 3">4213-co</strain>
    </source>
</reference>
<accession>A0ABD4Z949</accession>
<name>A0ABD4Z949_9CREN</name>
<evidence type="ECO:0000256" key="1">
    <source>
        <dbReference type="SAM" id="Phobius"/>
    </source>
</evidence>
<sequence>MWLLILAYAAAISTMLWYSKAENDVYGYKYLSMILWGATIMVFIDHLYGYFTEGGEFMEISVDAAVLGFSMLLIAILIWILIVFVKDPKKVLHKR</sequence>
<dbReference type="AlphaFoldDB" id="A0ABD4Z949"/>
<protein>
    <submittedName>
        <fullName evidence="2">Uncharacterized protein</fullName>
    </submittedName>
</protein>
<feature type="transmembrane region" description="Helical" evidence="1">
    <location>
        <begin position="31"/>
        <end position="52"/>
    </location>
</feature>